<reference evidence="1" key="1">
    <citation type="submission" date="2020-11" db="EMBL/GenBank/DDBJ databases">
        <authorList>
            <person name="Whitehead M."/>
        </authorList>
    </citation>
    <scope>NUCLEOTIDE SEQUENCE</scope>
    <source>
        <strain evidence="1">EGII</strain>
    </source>
</reference>
<gene>
    <name evidence="1" type="ORF">CCAP1982_LOCUS14204</name>
</gene>
<accession>A0A811V2P9</accession>
<dbReference type="Proteomes" id="UP000606786">
    <property type="component" value="Unassembled WGS sequence"/>
</dbReference>
<dbReference type="OrthoDB" id="8065051at2759"/>
<dbReference type="EMBL" id="CAJHJT010000034">
    <property type="protein sequence ID" value="CAD7005862.1"/>
    <property type="molecule type" value="Genomic_DNA"/>
</dbReference>
<evidence type="ECO:0000313" key="2">
    <source>
        <dbReference type="Proteomes" id="UP000606786"/>
    </source>
</evidence>
<comment type="caution">
    <text evidence="1">The sequence shown here is derived from an EMBL/GenBank/DDBJ whole genome shotgun (WGS) entry which is preliminary data.</text>
</comment>
<keyword evidence="2" id="KW-1185">Reference proteome</keyword>
<evidence type="ECO:0000313" key="1">
    <source>
        <dbReference type="EMBL" id="CAD7005862.1"/>
    </source>
</evidence>
<dbReference type="AlphaFoldDB" id="A0A811V2P9"/>
<name>A0A811V2P9_CERCA</name>
<organism evidence="1 2">
    <name type="scientific">Ceratitis capitata</name>
    <name type="common">Mediterranean fruit fly</name>
    <name type="synonym">Tephritis capitata</name>
    <dbReference type="NCBI Taxonomy" id="7213"/>
    <lineage>
        <taxon>Eukaryota</taxon>
        <taxon>Metazoa</taxon>
        <taxon>Ecdysozoa</taxon>
        <taxon>Arthropoda</taxon>
        <taxon>Hexapoda</taxon>
        <taxon>Insecta</taxon>
        <taxon>Pterygota</taxon>
        <taxon>Neoptera</taxon>
        <taxon>Endopterygota</taxon>
        <taxon>Diptera</taxon>
        <taxon>Brachycera</taxon>
        <taxon>Muscomorpha</taxon>
        <taxon>Tephritoidea</taxon>
        <taxon>Tephritidae</taxon>
        <taxon>Ceratitis</taxon>
        <taxon>Ceratitis</taxon>
    </lineage>
</organism>
<protein>
    <submittedName>
        <fullName evidence="1">(Mediterranean fruit fly) hypothetical protein</fullName>
    </submittedName>
</protein>
<proteinExistence type="predicted"/>
<sequence>MIGELSVPTHVEVSNSFLSANHPTKFLAAIIESQSIAQRRMTRNSATREELIIRPPVVGQPQPSILPKPIVDSISSASSEELIVLPHGGPRQIQLAGVGALGKPILQAVKVKSPQYGALLGNNHMLAQIFAPQDAAV</sequence>